<proteinExistence type="predicted"/>
<evidence type="ECO:0000256" key="8">
    <source>
        <dbReference type="ARBA" id="ARBA00023098"/>
    </source>
</evidence>
<dbReference type="GO" id="GO:0009245">
    <property type="term" value="P:lipid A biosynthetic process"/>
    <property type="evidence" value="ECO:0007669"/>
    <property type="project" value="UniProtKB-UniRule"/>
</dbReference>
<dbReference type="GO" id="GO:0008915">
    <property type="term" value="F:lipid-A-disaccharide synthase activity"/>
    <property type="evidence" value="ECO:0007669"/>
    <property type="project" value="UniProtKB-UniRule"/>
</dbReference>
<evidence type="ECO:0000256" key="4">
    <source>
        <dbReference type="ARBA" id="ARBA00022516"/>
    </source>
</evidence>
<dbReference type="Pfam" id="PF02684">
    <property type="entry name" value="LpxB"/>
    <property type="match status" value="1"/>
</dbReference>
<dbReference type="PANTHER" id="PTHR30372">
    <property type="entry name" value="LIPID-A-DISACCHARIDE SYNTHASE"/>
    <property type="match status" value="1"/>
</dbReference>
<dbReference type="SUPFAM" id="SSF53756">
    <property type="entry name" value="UDP-Glycosyltransferase/glycogen phosphorylase"/>
    <property type="match status" value="1"/>
</dbReference>
<evidence type="ECO:0000256" key="2">
    <source>
        <dbReference type="ARBA" id="ARBA00012687"/>
    </source>
</evidence>
<evidence type="ECO:0000256" key="3">
    <source>
        <dbReference type="ARBA" id="ARBA00020902"/>
    </source>
</evidence>
<dbReference type="InterPro" id="IPR003835">
    <property type="entry name" value="Glyco_trans_19"/>
</dbReference>
<dbReference type="GO" id="GO:0016020">
    <property type="term" value="C:membrane"/>
    <property type="evidence" value="ECO:0007669"/>
    <property type="project" value="GOC"/>
</dbReference>
<protein>
    <recommendedName>
        <fullName evidence="3 10">Lipid-A-disaccharide synthase</fullName>
        <ecNumber evidence="2 10">2.4.1.182</ecNumber>
    </recommendedName>
</protein>
<dbReference type="GO" id="GO:0005543">
    <property type="term" value="F:phospholipid binding"/>
    <property type="evidence" value="ECO:0007669"/>
    <property type="project" value="TreeGrafter"/>
</dbReference>
<evidence type="ECO:0000256" key="10">
    <source>
        <dbReference type="NCBIfam" id="TIGR00215"/>
    </source>
</evidence>
<keyword evidence="4" id="KW-0444">Lipid biosynthesis</keyword>
<evidence type="ECO:0000313" key="11">
    <source>
        <dbReference type="EMBL" id="HCO22129.1"/>
    </source>
</evidence>
<dbReference type="EMBL" id="DQAY01000022">
    <property type="protein sequence ID" value="HCO22129.1"/>
    <property type="molecule type" value="Genomic_DNA"/>
</dbReference>
<organism evidence="11 12">
    <name type="scientific">Gimesia maris</name>
    <dbReference type="NCBI Taxonomy" id="122"/>
    <lineage>
        <taxon>Bacteria</taxon>
        <taxon>Pseudomonadati</taxon>
        <taxon>Planctomycetota</taxon>
        <taxon>Planctomycetia</taxon>
        <taxon>Planctomycetales</taxon>
        <taxon>Planctomycetaceae</taxon>
        <taxon>Gimesia</taxon>
    </lineage>
</organism>
<evidence type="ECO:0000256" key="9">
    <source>
        <dbReference type="ARBA" id="ARBA00048975"/>
    </source>
</evidence>
<keyword evidence="6" id="KW-0328">Glycosyltransferase</keyword>
<dbReference type="EC" id="2.4.1.182" evidence="2 10"/>
<comment type="function">
    <text evidence="1">Condensation of UDP-2,3-diacylglucosamine and 2,3-diacylglucosamine-1-phosphate to form lipid A disaccharide, a precursor of lipid A, a phosphorylated glycolipid that anchors the lipopolysaccharide to the outer membrane of the cell.</text>
</comment>
<comment type="caution">
    <text evidence="11">The sequence shown here is derived from an EMBL/GenBank/DDBJ whole genome shotgun (WGS) entry which is preliminary data.</text>
</comment>
<sequence length="404" mass="45594">MFPRRVSILELEEDTLMHLFFSVGEPSGDEHTAHLIEEIRKRNPDVSFSAFGGPEMQAAGCQIEVRLTDYAVMGIFNVLPLIFKFIQLIRQAGQYLETHRPDAVILVDFPGFNWWVARKAKALGIPVFYYLPPQLWAWAPWRIRRVRKNVDYILSGLKFEKAWYESRGVKVDYIGHPFFDEVASKKLDSNILSTLNQSEKSVGILPGSRTSEVTRNFPFMLQIVDQLADQLPGVTFPVACYRETHLELCKQFIQEARLGHLPIQLYLKKTSEIIESADCCLMVSGSVSLELLARKTPAVVIYRSHWGMYCLAHLLITCKYMSLPNLIADREIMPEFPSVGSPVKDVAKITTILGDWLSTPLSLERARHKLSSLYDETVIPGASAQAAAAILEKIEAPPQQKSAA</sequence>
<evidence type="ECO:0000256" key="5">
    <source>
        <dbReference type="ARBA" id="ARBA00022556"/>
    </source>
</evidence>
<evidence type="ECO:0000256" key="1">
    <source>
        <dbReference type="ARBA" id="ARBA00002056"/>
    </source>
</evidence>
<dbReference type="Proteomes" id="UP000263642">
    <property type="component" value="Unassembled WGS sequence"/>
</dbReference>
<keyword evidence="8" id="KW-0443">Lipid metabolism</keyword>
<gene>
    <name evidence="11" type="primary">lpxB</name>
    <name evidence="11" type="ORF">DIT97_03335</name>
</gene>
<keyword evidence="7" id="KW-0808">Transferase</keyword>
<dbReference type="Gene3D" id="3.40.50.2000">
    <property type="entry name" value="Glycogen Phosphorylase B"/>
    <property type="match status" value="2"/>
</dbReference>
<name>A0A3D3R053_9PLAN</name>
<dbReference type="AlphaFoldDB" id="A0A3D3R053"/>
<dbReference type="PANTHER" id="PTHR30372:SF4">
    <property type="entry name" value="LIPID-A-DISACCHARIDE SYNTHASE, MITOCHONDRIAL-RELATED"/>
    <property type="match status" value="1"/>
</dbReference>
<evidence type="ECO:0000313" key="12">
    <source>
        <dbReference type="Proteomes" id="UP000263642"/>
    </source>
</evidence>
<reference evidence="11 12" key="1">
    <citation type="journal article" date="2018" name="Nat. Biotechnol.">
        <title>A standardized bacterial taxonomy based on genome phylogeny substantially revises the tree of life.</title>
        <authorList>
            <person name="Parks D.H."/>
            <person name="Chuvochina M."/>
            <person name="Waite D.W."/>
            <person name="Rinke C."/>
            <person name="Skarshewski A."/>
            <person name="Chaumeil P.A."/>
            <person name="Hugenholtz P."/>
        </authorList>
    </citation>
    <scope>NUCLEOTIDE SEQUENCE [LARGE SCALE GENOMIC DNA]</scope>
    <source>
        <strain evidence="11">UBA9375</strain>
    </source>
</reference>
<accession>A0A3D3R053</accession>
<evidence type="ECO:0000256" key="6">
    <source>
        <dbReference type="ARBA" id="ARBA00022676"/>
    </source>
</evidence>
<evidence type="ECO:0000256" key="7">
    <source>
        <dbReference type="ARBA" id="ARBA00022679"/>
    </source>
</evidence>
<comment type="catalytic activity">
    <reaction evidence="9">
        <text>a lipid X + a UDP-2-N,3-O-bis[(3R)-3-hydroxyacyl]-alpha-D-glucosamine = a lipid A disaccharide + UDP + H(+)</text>
        <dbReference type="Rhea" id="RHEA:67828"/>
        <dbReference type="ChEBI" id="CHEBI:15378"/>
        <dbReference type="ChEBI" id="CHEBI:58223"/>
        <dbReference type="ChEBI" id="CHEBI:137748"/>
        <dbReference type="ChEBI" id="CHEBI:176338"/>
        <dbReference type="ChEBI" id="CHEBI:176343"/>
        <dbReference type="EC" id="2.4.1.182"/>
    </reaction>
</comment>
<keyword evidence="5" id="KW-0441">Lipid A biosynthesis</keyword>
<dbReference type="NCBIfam" id="TIGR00215">
    <property type="entry name" value="lpxB"/>
    <property type="match status" value="1"/>
</dbReference>